<sequence length="912" mass="102321">MGQKDIETLKLSDYVSFMNQDFNSNGNLTNNIRKNIHSKATPSINKVVGTHQSSDRPRRIEIGRSDLPTLNLTKVRRNLEEQAELATSIYDEVGPSINKKDDISFDVAGVQALVSARFGCGLESRIDKVKNILLSERTQRNGGLNTMHASHGGETRVLKNKGDILSEATPRPNHGLNREKNNVIRHSKNSHPIVLATHLASPSKQNSKQMQKVDTQALNQNRNKNVTFTCRGVTTPRKTNINNVMKNTIEGSNDIGLNVGLTLINKLNASCDPQNLESSEGSMKSNSSPCDYKKIVHSHQTNNYSKLDSHVRGKNVQDCIMSIGNQMTRVLPTSEKNEQKIKMTGQVQLETNVESEINHRQLQTNKIKPPKLNLGFCQTSLPLGFGGNPIETIQTSRISGNPIETIQTSRISNTQVVGENSPRLALTERGSSKKNAIVSTYQKCEKIDPMTLPTQCFPTTPTTSEIVLKQCASNMTEFEQQEILPYIDIFFLGLDCQKIRPSSTPGNCNFGFDDERGDYNVVEHDHLAYRYEVLGILGKGSFGQVLKCSDHKYKVLRAVKMIRNKRRFHQQALVEVKILEHLRNKATMEATSTNIVTIYESFYFRGHLCITFALHDISLYELIKRNNFQGLSPIVIKSFASQLLSTLRFLKKLHVIHCDLKPENILLQHPAMSKIKVIDFGSSCFNHERIYTYIQSRFYRSPEVILGLPYDMMIDIWSFGCILAELFSGYPLFPGENEVEQLACMMEVLGVPPNAVLENATRKKMFFDSNNSPRIVANSWGKKHWPGTKDISVAIGCNDPTFVNFLEGCLRWDKNQRLSPDELMQHSWIVGAASPVTPQRSLKSSDTPHRSSKQSKQNSSTQAIVNVKPHHPNNKMHGVGVVKFTRGGELSVLPPIGEGMSIKDAQEKKRNN</sequence>
<evidence type="ECO:0000256" key="6">
    <source>
        <dbReference type="ARBA" id="ARBA00022777"/>
    </source>
</evidence>
<dbReference type="InterPro" id="IPR011009">
    <property type="entry name" value="Kinase-like_dom_sf"/>
</dbReference>
<gene>
    <name evidence="14" type="ORF">CSSPJE1EN2_LOCUS13025</name>
</gene>
<keyword evidence="15" id="KW-1185">Reference proteome</keyword>
<keyword evidence="7 11" id="KW-0067">ATP-binding</keyword>
<reference evidence="14 15" key="1">
    <citation type="submission" date="2024-03" db="EMBL/GenBank/DDBJ databases">
        <authorList>
            <consortium name="ELIXIR-Norway"/>
            <consortium name="Elixir Norway"/>
        </authorList>
    </citation>
    <scope>NUCLEOTIDE SEQUENCE [LARGE SCALE GENOMIC DNA]</scope>
</reference>
<dbReference type="Gene3D" id="3.30.200.20">
    <property type="entry name" value="Phosphorylase Kinase, domain 1"/>
    <property type="match status" value="1"/>
</dbReference>
<feature type="domain" description="Protein kinase" evidence="13">
    <location>
        <begin position="531"/>
        <end position="829"/>
    </location>
</feature>
<dbReference type="InterPro" id="IPR050494">
    <property type="entry name" value="Ser_Thr_dual-spec_kinase"/>
</dbReference>
<evidence type="ECO:0000256" key="7">
    <source>
        <dbReference type="ARBA" id="ARBA00022840"/>
    </source>
</evidence>
<evidence type="ECO:0000256" key="4">
    <source>
        <dbReference type="ARBA" id="ARBA00022679"/>
    </source>
</evidence>
<dbReference type="PANTHER" id="PTHR24058">
    <property type="entry name" value="DUAL SPECIFICITY PROTEIN KINASE"/>
    <property type="match status" value="1"/>
</dbReference>
<evidence type="ECO:0000259" key="13">
    <source>
        <dbReference type="PROSITE" id="PS50011"/>
    </source>
</evidence>
<evidence type="ECO:0000313" key="15">
    <source>
        <dbReference type="Proteomes" id="UP001497522"/>
    </source>
</evidence>
<evidence type="ECO:0000256" key="2">
    <source>
        <dbReference type="ARBA" id="ARBA00013203"/>
    </source>
</evidence>
<proteinExistence type="inferred from homology"/>
<dbReference type="PROSITE" id="PS50011">
    <property type="entry name" value="PROTEIN_KINASE_DOM"/>
    <property type="match status" value="1"/>
</dbReference>
<dbReference type="InterPro" id="IPR042521">
    <property type="entry name" value="DYRK"/>
</dbReference>
<organism evidence="14 15">
    <name type="scientific">Sphagnum jensenii</name>
    <dbReference type="NCBI Taxonomy" id="128206"/>
    <lineage>
        <taxon>Eukaryota</taxon>
        <taxon>Viridiplantae</taxon>
        <taxon>Streptophyta</taxon>
        <taxon>Embryophyta</taxon>
        <taxon>Bryophyta</taxon>
        <taxon>Sphagnophytina</taxon>
        <taxon>Sphagnopsida</taxon>
        <taxon>Sphagnales</taxon>
        <taxon>Sphagnaceae</taxon>
        <taxon>Sphagnum</taxon>
    </lineage>
</organism>
<dbReference type="PANTHER" id="PTHR24058:SF22">
    <property type="entry name" value="DUAL SPECIFICITY TYROSINE-PHOSPHORYLATION-REGULATED KINASE 4"/>
    <property type="match status" value="1"/>
</dbReference>
<evidence type="ECO:0000256" key="9">
    <source>
        <dbReference type="ARBA" id="ARBA00049308"/>
    </source>
</evidence>
<dbReference type="SUPFAM" id="SSF56112">
    <property type="entry name" value="Protein kinase-like (PK-like)"/>
    <property type="match status" value="1"/>
</dbReference>
<feature type="region of interest" description="Disordered" evidence="12">
    <location>
        <begin position="835"/>
        <end position="877"/>
    </location>
</feature>
<evidence type="ECO:0000256" key="5">
    <source>
        <dbReference type="ARBA" id="ARBA00022741"/>
    </source>
</evidence>
<dbReference type="Gene3D" id="3.30.10.30">
    <property type="entry name" value="DYRK"/>
    <property type="match status" value="1"/>
</dbReference>
<dbReference type="InterPro" id="IPR008271">
    <property type="entry name" value="Ser/Thr_kinase_AS"/>
</dbReference>
<keyword evidence="4" id="KW-0808">Transferase</keyword>
<dbReference type="Pfam" id="PF00069">
    <property type="entry name" value="Pkinase"/>
    <property type="match status" value="1"/>
</dbReference>
<evidence type="ECO:0000256" key="8">
    <source>
        <dbReference type="ARBA" id="ARBA00049003"/>
    </source>
</evidence>
<comment type="catalytic activity">
    <reaction evidence="9">
        <text>L-threonyl-[protein] + ATP = O-phospho-L-threonyl-[protein] + ADP + H(+)</text>
        <dbReference type="Rhea" id="RHEA:46608"/>
        <dbReference type="Rhea" id="RHEA-COMP:11060"/>
        <dbReference type="Rhea" id="RHEA-COMP:11605"/>
        <dbReference type="ChEBI" id="CHEBI:15378"/>
        <dbReference type="ChEBI" id="CHEBI:30013"/>
        <dbReference type="ChEBI" id="CHEBI:30616"/>
        <dbReference type="ChEBI" id="CHEBI:61977"/>
        <dbReference type="ChEBI" id="CHEBI:456216"/>
        <dbReference type="EC" id="2.7.12.1"/>
    </reaction>
</comment>
<protein>
    <recommendedName>
        <fullName evidence="2">dual-specificity kinase</fullName>
        <ecNumber evidence="2">2.7.12.1</ecNumber>
    </recommendedName>
</protein>
<dbReference type="CDD" id="cd14210">
    <property type="entry name" value="PKc_DYRK"/>
    <property type="match status" value="1"/>
</dbReference>
<dbReference type="InterPro" id="IPR017441">
    <property type="entry name" value="Protein_kinase_ATP_BS"/>
</dbReference>
<dbReference type="PROSITE" id="PS00108">
    <property type="entry name" value="PROTEIN_KINASE_ST"/>
    <property type="match status" value="1"/>
</dbReference>
<evidence type="ECO:0000313" key="14">
    <source>
        <dbReference type="EMBL" id="CAK9870357.1"/>
    </source>
</evidence>
<dbReference type="EMBL" id="OZ023703">
    <property type="protein sequence ID" value="CAK9870357.1"/>
    <property type="molecule type" value="Genomic_DNA"/>
</dbReference>
<dbReference type="SMART" id="SM00220">
    <property type="entry name" value="S_TKc"/>
    <property type="match status" value="1"/>
</dbReference>
<feature type="compositionally biased region" description="Polar residues" evidence="12">
    <location>
        <begin position="836"/>
        <end position="845"/>
    </location>
</feature>
<evidence type="ECO:0000256" key="12">
    <source>
        <dbReference type="SAM" id="MobiDB-lite"/>
    </source>
</evidence>
<evidence type="ECO:0000256" key="11">
    <source>
        <dbReference type="PROSITE-ProRule" id="PRU10141"/>
    </source>
</evidence>
<dbReference type="Gene3D" id="1.10.510.10">
    <property type="entry name" value="Transferase(Phosphotransferase) domain 1"/>
    <property type="match status" value="1"/>
</dbReference>
<feature type="binding site" evidence="11">
    <location>
        <position position="560"/>
    </location>
    <ligand>
        <name>ATP</name>
        <dbReference type="ChEBI" id="CHEBI:30616"/>
    </ligand>
</feature>
<keyword evidence="6" id="KW-0418">Kinase</keyword>
<dbReference type="PROSITE" id="PS00107">
    <property type="entry name" value="PROTEIN_KINASE_ATP"/>
    <property type="match status" value="1"/>
</dbReference>
<accession>A0ABP1B691</accession>
<dbReference type="Proteomes" id="UP001497522">
    <property type="component" value="Chromosome 2"/>
</dbReference>
<evidence type="ECO:0000256" key="1">
    <source>
        <dbReference type="ARBA" id="ARBA00008867"/>
    </source>
</evidence>
<comment type="similarity">
    <text evidence="1">Belongs to the protein kinase superfamily. CMGC Ser/Thr protein kinase family. MNB/DYRK subfamily.</text>
</comment>
<comment type="catalytic activity">
    <reaction evidence="10">
        <text>L-tyrosyl-[protein] + ATP = O-phospho-L-tyrosyl-[protein] + ADP + H(+)</text>
        <dbReference type="Rhea" id="RHEA:10596"/>
        <dbReference type="Rhea" id="RHEA-COMP:10136"/>
        <dbReference type="Rhea" id="RHEA-COMP:20101"/>
        <dbReference type="ChEBI" id="CHEBI:15378"/>
        <dbReference type="ChEBI" id="CHEBI:30616"/>
        <dbReference type="ChEBI" id="CHEBI:46858"/>
        <dbReference type="ChEBI" id="CHEBI:61978"/>
        <dbReference type="ChEBI" id="CHEBI:456216"/>
        <dbReference type="EC" id="2.7.12.1"/>
    </reaction>
</comment>
<name>A0ABP1B691_9BRYO</name>
<evidence type="ECO:0000256" key="3">
    <source>
        <dbReference type="ARBA" id="ARBA00022527"/>
    </source>
</evidence>
<evidence type="ECO:0000256" key="10">
    <source>
        <dbReference type="ARBA" id="ARBA00051680"/>
    </source>
</evidence>
<dbReference type="EC" id="2.7.12.1" evidence="2"/>
<keyword evidence="5 11" id="KW-0547">Nucleotide-binding</keyword>
<dbReference type="InterPro" id="IPR000719">
    <property type="entry name" value="Prot_kinase_dom"/>
</dbReference>
<comment type="catalytic activity">
    <reaction evidence="8">
        <text>L-seryl-[protein] + ATP = O-phospho-L-seryl-[protein] + ADP + H(+)</text>
        <dbReference type="Rhea" id="RHEA:17989"/>
        <dbReference type="Rhea" id="RHEA-COMP:9863"/>
        <dbReference type="Rhea" id="RHEA-COMP:11604"/>
        <dbReference type="ChEBI" id="CHEBI:15378"/>
        <dbReference type="ChEBI" id="CHEBI:29999"/>
        <dbReference type="ChEBI" id="CHEBI:30616"/>
        <dbReference type="ChEBI" id="CHEBI:83421"/>
        <dbReference type="ChEBI" id="CHEBI:456216"/>
        <dbReference type="EC" id="2.7.12.1"/>
    </reaction>
</comment>
<keyword evidence="3" id="KW-0723">Serine/threonine-protein kinase</keyword>